<keyword evidence="1" id="KW-0812">Transmembrane</keyword>
<evidence type="ECO:0000256" key="1">
    <source>
        <dbReference type="SAM" id="Phobius"/>
    </source>
</evidence>
<feature type="transmembrane region" description="Helical" evidence="1">
    <location>
        <begin position="22"/>
        <end position="49"/>
    </location>
</feature>
<keyword evidence="1" id="KW-0472">Membrane</keyword>
<organism evidence="2 3">
    <name type="scientific">Aspergillus sclerotialis</name>
    <dbReference type="NCBI Taxonomy" id="2070753"/>
    <lineage>
        <taxon>Eukaryota</taxon>
        <taxon>Fungi</taxon>
        <taxon>Dikarya</taxon>
        <taxon>Ascomycota</taxon>
        <taxon>Pezizomycotina</taxon>
        <taxon>Eurotiomycetes</taxon>
        <taxon>Eurotiomycetidae</taxon>
        <taxon>Eurotiales</taxon>
        <taxon>Aspergillaceae</taxon>
        <taxon>Aspergillus</taxon>
        <taxon>Aspergillus subgen. Polypaecilum</taxon>
    </lineage>
</organism>
<dbReference type="Proteomes" id="UP000266188">
    <property type="component" value="Unassembled WGS sequence"/>
</dbReference>
<name>A0A3A2Z539_9EURO</name>
<accession>A0A3A2Z539</accession>
<comment type="caution">
    <text evidence="2">The sequence shown here is derived from an EMBL/GenBank/DDBJ whole genome shotgun (WGS) entry which is preliminary data.</text>
</comment>
<keyword evidence="1" id="KW-1133">Transmembrane helix</keyword>
<feature type="non-terminal residue" evidence="2">
    <location>
        <position position="80"/>
    </location>
</feature>
<feature type="non-terminal residue" evidence="2">
    <location>
        <position position="1"/>
    </location>
</feature>
<evidence type="ECO:0000313" key="3">
    <source>
        <dbReference type="Proteomes" id="UP000266188"/>
    </source>
</evidence>
<protein>
    <submittedName>
        <fullName evidence="2">Uncharacterized protein</fullName>
    </submittedName>
</protein>
<dbReference type="AlphaFoldDB" id="A0A3A2Z539"/>
<reference evidence="3" key="1">
    <citation type="submission" date="2017-02" db="EMBL/GenBank/DDBJ databases">
        <authorList>
            <person name="Tafer H."/>
            <person name="Lopandic K."/>
        </authorList>
    </citation>
    <scope>NUCLEOTIDE SEQUENCE [LARGE SCALE GENOMIC DNA]</scope>
    <source>
        <strain evidence="3">CBS 366.77</strain>
    </source>
</reference>
<evidence type="ECO:0000313" key="2">
    <source>
        <dbReference type="EMBL" id="RJE16487.1"/>
    </source>
</evidence>
<keyword evidence="3" id="KW-1185">Reference proteome</keyword>
<gene>
    <name evidence="2" type="ORF">PHISCL_11176</name>
</gene>
<sequence length="80" mass="8524">SSSHSLLTTYPLTLTTMCTESVVPVVLATPVCQPLSSIAVTVALFVTSWSFSKRQTKKFPASWRILLVKVLGSAVVAGDV</sequence>
<dbReference type="EMBL" id="MVGC01004536">
    <property type="protein sequence ID" value="RJE16487.1"/>
    <property type="molecule type" value="Genomic_DNA"/>
</dbReference>
<proteinExistence type="predicted"/>